<dbReference type="Proteomes" id="UP000325081">
    <property type="component" value="Unassembled WGS sequence"/>
</dbReference>
<sequence>MAENLYTSVQELVENGDELPAERYIWRDSHSSDLYDGPLDPNPPLTAQIPVIDVSQLCSSSSAMDAQLRSALASWGCFQAVNHGMDNSFLDEVRKISREFFHLPKEEKQKYARAGDDYEGYGNDLVLFKNQPLDWTDRLYLLVSPEDRRKLQYWPENPGSFRSILSKYIANMKQLQEKLLKSAARSLGLSEDAFVNVFGERGTMYTRFNYYPPCSRPDLILGLKPHADGSGITILLQDKEVKGLQLLRDDKWFWVPIMPYALVVNVGDQLEIISNGIFKSPVHRAVTNSDSERNTLAVFCSPDPDKDIQPFEELVDEQNPSLFKKVRDYPSTYFHYYQQGKRPLNAVRI</sequence>
<evidence type="ECO:0000256" key="3">
    <source>
        <dbReference type="ARBA" id="ARBA00023004"/>
    </source>
</evidence>
<dbReference type="InterPro" id="IPR050295">
    <property type="entry name" value="Plant_2OG-oxidoreductases"/>
</dbReference>
<keyword evidence="4" id="KW-0560">Oxidoreductase</keyword>
<keyword evidence="7" id="KW-1185">Reference proteome</keyword>
<gene>
    <name evidence="6" type="ORF">STAS_09840</name>
</gene>
<reference evidence="7" key="1">
    <citation type="journal article" date="2019" name="Curr. Biol.">
        <title>Genome Sequence of Striga asiatica Provides Insight into the Evolution of Plant Parasitism.</title>
        <authorList>
            <person name="Yoshida S."/>
            <person name="Kim S."/>
            <person name="Wafula E.K."/>
            <person name="Tanskanen J."/>
            <person name="Kim Y.M."/>
            <person name="Honaas L."/>
            <person name="Yang Z."/>
            <person name="Spallek T."/>
            <person name="Conn C.E."/>
            <person name="Ichihashi Y."/>
            <person name="Cheong K."/>
            <person name="Cui S."/>
            <person name="Der J.P."/>
            <person name="Gundlach H."/>
            <person name="Jiao Y."/>
            <person name="Hori C."/>
            <person name="Ishida J.K."/>
            <person name="Kasahara H."/>
            <person name="Kiba T."/>
            <person name="Kim M.S."/>
            <person name="Koo N."/>
            <person name="Laohavisit A."/>
            <person name="Lee Y.H."/>
            <person name="Lumba S."/>
            <person name="McCourt P."/>
            <person name="Mortimer J.C."/>
            <person name="Mutuku J.M."/>
            <person name="Nomura T."/>
            <person name="Sasaki-Sekimoto Y."/>
            <person name="Seto Y."/>
            <person name="Wang Y."/>
            <person name="Wakatake T."/>
            <person name="Sakakibara H."/>
            <person name="Demura T."/>
            <person name="Yamaguchi S."/>
            <person name="Yoneyama K."/>
            <person name="Manabe R.I."/>
            <person name="Nelson D.C."/>
            <person name="Schulman A.H."/>
            <person name="Timko M.P."/>
            <person name="dePamphilis C.W."/>
            <person name="Choi D."/>
            <person name="Shirasu K."/>
        </authorList>
    </citation>
    <scope>NUCLEOTIDE SEQUENCE [LARGE SCALE GENOMIC DNA]</scope>
    <source>
        <strain evidence="7">cv. UVA1</strain>
    </source>
</reference>
<dbReference type="GO" id="GO:0016706">
    <property type="term" value="F:2-oxoglutarate-dependent dioxygenase activity"/>
    <property type="evidence" value="ECO:0007669"/>
    <property type="project" value="UniProtKB-ARBA"/>
</dbReference>
<name>A0A5A7PM25_STRAF</name>
<dbReference type="FunFam" id="2.60.120.330:FF:000018">
    <property type="entry name" value="2-oxoglutarate (2OG) and Fe(II)-dependent oxygenase superfamily protein"/>
    <property type="match status" value="1"/>
</dbReference>
<evidence type="ECO:0000256" key="2">
    <source>
        <dbReference type="ARBA" id="ARBA00022723"/>
    </source>
</evidence>
<organism evidence="6 7">
    <name type="scientific">Striga asiatica</name>
    <name type="common">Asiatic witchweed</name>
    <name type="synonym">Buchnera asiatica</name>
    <dbReference type="NCBI Taxonomy" id="4170"/>
    <lineage>
        <taxon>Eukaryota</taxon>
        <taxon>Viridiplantae</taxon>
        <taxon>Streptophyta</taxon>
        <taxon>Embryophyta</taxon>
        <taxon>Tracheophyta</taxon>
        <taxon>Spermatophyta</taxon>
        <taxon>Magnoliopsida</taxon>
        <taxon>eudicotyledons</taxon>
        <taxon>Gunneridae</taxon>
        <taxon>Pentapetalae</taxon>
        <taxon>asterids</taxon>
        <taxon>lamiids</taxon>
        <taxon>Lamiales</taxon>
        <taxon>Orobanchaceae</taxon>
        <taxon>Buchnereae</taxon>
        <taxon>Striga</taxon>
    </lineage>
</organism>
<dbReference type="OrthoDB" id="288590at2759"/>
<dbReference type="Pfam" id="PF03171">
    <property type="entry name" value="2OG-FeII_Oxy"/>
    <property type="match status" value="1"/>
</dbReference>
<dbReference type="EMBL" id="BKCP01004772">
    <property type="protein sequence ID" value="GER33688.1"/>
    <property type="molecule type" value="Genomic_DNA"/>
</dbReference>
<evidence type="ECO:0000313" key="6">
    <source>
        <dbReference type="EMBL" id="GER33688.1"/>
    </source>
</evidence>
<dbReference type="InterPro" id="IPR027443">
    <property type="entry name" value="IPNS-like_sf"/>
</dbReference>
<dbReference type="InterPro" id="IPR005123">
    <property type="entry name" value="Oxoglu/Fe-dep_dioxygenase_dom"/>
</dbReference>
<feature type="domain" description="Fe2OG dioxygenase" evidence="5">
    <location>
        <begin position="202"/>
        <end position="302"/>
    </location>
</feature>
<dbReference type="GO" id="GO:0009805">
    <property type="term" value="P:coumarin biosynthetic process"/>
    <property type="evidence" value="ECO:0007669"/>
    <property type="project" value="UniProtKB-ARBA"/>
</dbReference>
<accession>A0A5A7PM25</accession>
<proteinExistence type="inferred from homology"/>
<comment type="similarity">
    <text evidence="1 4">Belongs to the iron/ascorbate-dependent oxidoreductase family.</text>
</comment>
<dbReference type="Pfam" id="PF14226">
    <property type="entry name" value="DIOX_N"/>
    <property type="match status" value="1"/>
</dbReference>
<dbReference type="GO" id="GO:0002238">
    <property type="term" value="P:response to molecule of fungal origin"/>
    <property type="evidence" value="ECO:0007669"/>
    <property type="project" value="UniProtKB-ARBA"/>
</dbReference>
<dbReference type="PANTHER" id="PTHR47991">
    <property type="entry name" value="OXOGLUTARATE/IRON-DEPENDENT DIOXYGENASE"/>
    <property type="match status" value="1"/>
</dbReference>
<dbReference type="PROSITE" id="PS51471">
    <property type="entry name" value="FE2OG_OXY"/>
    <property type="match status" value="1"/>
</dbReference>
<protein>
    <submittedName>
        <fullName evidence="6">2-oxoglutarate (2OG) and Fe(II)-dependent oxygenase superfamily protein</fullName>
    </submittedName>
</protein>
<dbReference type="SUPFAM" id="SSF51197">
    <property type="entry name" value="Clavaminate synthase-like"/>
    <property type="match status" value="1"/>
</dbReference>
<evidence type="ECO:0000259" key="5">
    <source>
        <dbReference type="PROSITE" id="PS51471"/>
    </source>
</evidence>
<keyword evidence="2 4" id="KW-0479">Metal-binding</keyword>
<dbReference type="InterPro" id="IPR044861">
    <property type="entry name" value="IPNS-like_FE2OG_OXY"/>
</dbReference>
<evidence type="ECO:0000256" key="4">
    <source>
        <dbReference type="RuleBase" id="RU003682"/>
    </source>
</evidence>
<keyword evidence="3 4" id="KW-0408">Iron</keyword>
<dbReference type="GO" id="GO:0046872">
    <property type="term" value="F:metal ion binding"/>
    <property type="evidence" value="ECO:0007669"/>
    <property type="project" value="UniProtKB-KW"/>
</dbReference>
<evidence type="ECO:0000313" key="7">
    <source>
        <dbReference type="Proteomes" id="UP000325081"/>
    </source>
</evidence>
<dbReference type="AlphaFoldDB" id="A0A5A7PM25"/>
<dbReference type="InterPro" id="IPR026992">
    <property type="entry name" value="DIOX_N"/>
</dbReference>
<dbReference type="Gene3D" id="2.60.120.330">
    <property type="entry name" value="B-lactam Antibiotic, Isopenicillin N Synthase, Chain"/>
    <property type="match status" value="1"/>
</dbReference>
<evidence type="ECO:0000256" key="1">
    <source>
        <dbReference type="ARBA" id="ARBA00008056"/>
    </source>
</evidence>
<comment type="caution">
    <text evidence="6">The sequence shown here is derived from an EMBL/GenBank/DDBJ whole genome shotgun (WGS) entry which is preliminary data.</text>
</comment>